<comment type="caution">
    <text evidence="6">The sequence shown here is derived from an EMBL/GenBank/DDBJ whole genome shotgun (WGS) entry which is preliminary data.</text>
</comment>
<feature type="domain" description="MYND-type" evidence="5">
    <location>
        <begin position="44"/>
        <end position="86"/>
    </location>
</feature>
<dbReference type="InterPro" id="IPR002893">
    <property type="entry name" value="Znf_MYND"/>
</dbReference>
<keyword evidence="7" id="KW-1185">Reference proteome</keyword>
<evidence type="ECO:0000259" key="5">
    <source>
        <dbReference type="PROSITE" id="PS50865"/>
    </source>
</evidence>
<keyword evidence="3" id="KW-0862">Zinc</keyword>
<proteinExistence type="predicted"/>
<evidence type="ECO:0000313" key="7">
    <source>
        <dbReference type="Proteomes" id="UP000664132"/>
    </source>
</evidence>
<gene>
    <name evidence="6" type="ORF">IFR04_014358</name>
</gene>
<reference evidence="6" key="1">
    <citation type="submission" date="2021-02" db="EMBL/GenBank/DDBJ databases">
        <title>Genome sequence Cadophora malorum strain M34.</title>
        <authorList>
            <person name="Stefanovic E."/>
            <person name="Vu D."/>
            <person name="Scully C."/>
            <person name="Dijksterhuis J."/>
            <person name="Roader J."/>
            <person name="Houbraken J."/>
        </authorList>
    </citation>
    <scope>NUCLEOTIDE SEQUENCE</scope>
    <source>
        <strain evidence="6">M34</strain>
    </source>
</reference>
<protein>
    <recommendedName>
        <fullName evidence="5">MYND-type domain-containing protein</fullName>
    </recommendedName>
</protein>
<sequence>MNESTGITNVKPNAPWSWGTDDEALAKALEERLKFAEVRKELCVVKCRGPPLNGVTKFLLCGGCKNAGYCSKECQKADWKQHKVICKLPAHQYWQMIAPNHHKAKDLAAETGLKLGSGGLVTPIRYLVITGKDTPENNAKFVGRNDQDQIKKTHQDARIRILLRPPPGSPNWAMAKSLKLDENCPAWTPRPASTEEEAELKKIRDMQEVIRRHMGSRSMSSITSKDMQDVLTQNFGSGWVDALATYQSAINAMDQGVRV</sequence>
<organism evidence="6 7">
    <name type="scientific">Cadophora malorum</name>
    <dbReference type="NCBI Taxonomy" id="108018"/>
    <lineage>
        <taxon>Eukaryota</taxon>
        <taxon>Fungi</taxon>
        <taxon>Dikarya</taxon>
        <taxon>Ascomycota</taxon>
        <taxon>Pezizomycotina</taxon>
        <taxon>Leotiomycetes</taxon>
        <taxon>Helotiales</taxon>
        <taxon>Ploettnerulaceae</taxon>
        <taxon>Cadophora</taxon>
    </lineage>
</organism>
<dbReference type="SUPFAM" id="SSF144232">
    <property type="entry name" value="HIT/MYND zinc finger-like"/>
    <property type="match status" value="1"/>
</dbReference>
<dbReference type="Gene3D" id="6.10.140.2220">
    <property type="match status" value="1"/>
</dbReference>
<evidence type="ECO:0000256" key="4">
    <source>
        <dbReference type="PROSITE-ProRule" id="PRU00134"/>
    </source>
</evidence>
<keyword evidence="2 4" id="KW-0863">Zinc-finger</keyword>
<name>A0A8H7T4Z8_9HELO</name>
<dbReference type="Pfam" id="PF01753">
    <property type="entry name" value="zf-MYND"/>
    <property type="match status" value="1"/>
</dbReference>
<evidence type="ECO:0000256" key="2">
    <source>
        <dbReference type="ARBA" id="ARBA00022771"/>
    </source>
</evidence>
<evidence type="ECO:0000256" key="1">
    <source>
        <dbReference type="ARBA" id="ARBA00022723"/>
    </source>
</evidence>
<dbReference type="PROSITE" id="PS50865">
    <property type="entry name" value="ZF_MYND_2"/>
    <property type="match status" value="1"/>
</dbReference>
<accession>A0A8H7T4Z8</accession>
<dbReference type="EMBL" id="JAFJYH010000374">
    <property type="protein sequence ID" value="KAG4412502.1"/>
    <property type="molecule type" value="Genomic_DNA"/>
</dbReference>
<dbReference type="AlphaFoldDB" id="A0A8H7T4Z8"/>
<dbReference type="Proteomes" id="UP000664132">
    <property type="component" value="Unassembled WGS sequence"/>
</dbReference>
<evidence type="ECO:0000256" key="3">
    <source>
        <dbReference type="ARBA" id="ARBA00022833"/>
    </source>
</evidence>
<evidence type="ECO:0000313" key="6">
    <source>
        <dbReference type="EMBL" id="KAG4412502.1"/>
    </source>
</evidence>
<keyword evidence="1" id="KW-0479">Metal-binding</keyword>
<dbReference type="OrthoDB" id="432970at2759"/>
<dbReference type="GO" id="GO:0008270">
    <property type="term" value="F:zinc ion binding"/>
    <property type="evidence" value="ECO:0007669"/>
    <property type="project" value="UniProtKB-KW"/>
</dbReference>